<organism evidence="2 3">
    <name type="scientific">Neofusicoccum ribis</name>
    <dbReference type="NCBI Taxonomy" id="45134"/>
    <lineage>
        <taxon>Eukaryota</taxon>
        <taxon>Fungi</taxon>
        <taxon>Dikarya</taxon>
        <taxon>Ascomycota</taxon>
        <taxon>Pezizomycotina</taxon>
        <taxon>Dothideomycetes</taxon>
        <taxon>Dothideomycetes incertae sedis</taxon>
        <taxon>Botryosphaeriales</taxon>
        <taxon>Botryosphaeriaceae</taxon>
        <taxon>Neofusicoccum</taxon>
    </lineage>
</organism>
<protein>
    <recommendedName>
        <fullName evidence="1">NADH:flavin oxidoreductase/NADH oxidase N-terminal domain-containing protein</fullName>
    </recommendedName>
</protein>
<comment type="caution">
    <text evidence="2">The sequence shown here is derived from an EMBL/GenBank/DDBJ whole genome shotgun (WGS) entry which is preliminary data.</text>
</comment>
<dbReference type="SUPFAM" id="SSF51395">
    <property type="entry name" value="FMN-linked oxidoreductases"/>
    <property type="match status" value="1"/>
</dbReference>
<dbReference type="InterPro" id="IPR001155">
    <property type="entry name" value="OxRdtase_FMN_N"/>
</dbReference>
<evidence type="ECO:0000313" key="2">
    <source>
        <dbReference type="EMBL" id="KAL1618031.1"/>
    </source>
</evidence>
<gene>
    <name evidence="2" type="ORF">SLS56_010736</name>
</gene>
<dbReference type="PANTHER" id="PTHR22893:SF91">
    <property type="entry name" value="NADPH DEHYDROGENASE 2-RELATED"/>
    <property type="match status" value="1"/>
</dbReference>
<keyword evidence="3" id="KW-1185">Reference proteome</keyword>
<dbReference type="Gene3D" id="3.20.20.70">
    <property type="entry name" value="Aldolase class I"/>
    <property type="match status" value="1"/>
</dbReference>
<dbReference type="PANTHER" id="PTHR22893">
    <property type="entry name" value="NADH OXIDOREDUCTASE-RELATED"/>
    <property type="match status" value="1"/>
</dbReference>
<evidence type="ECO:0000313" key="3">
    <source>
        <dbReference type="Proteomes" id="UP001521116"/>
    </source>
</evidence>
<proteinExistence type="predicted"/>
<feature type="domain" description="NADH:flavin oxidoreductase/NADH oxidase N-terminal" evidence="1">
    <location>
        <begin position="6"/>
        <end position="350"/>
    </location>
</feature>
<dbReference type="EMBL" id="JAJVDC020000218">
    <property type="protein sequence ID" value="KAL1618031.1"/>
    <property type="molecule type" value="Genomic_DNA"/>
</dbReference>
<name>A0ABR3SEC5_9PEZI</name>
<sequence length="393" mass="43501">MAENSKLFTPLKVGSTQLEHRVIMAPLTRFRATDENVPTDVMARYYAQRAVVPGTLILTEATFISARAGGYANIPGLWTEEQLAGWKKVTDAVHAKGSKIWVQLWALGRAAWPDPEGSGGAVKNEDFDFEHNFVSASDVPMAKGLPAPRALTEEEIRGYINDYATAAKNAVEKAGFDGIEIHGAHGYLIDQFTQDVSNKRTDSWGGSIENRSRFALEVSKAVTAAVGADKTGIRLSPFSNFQGMRMAEDQIVSQFSYLISELCKLQLSYLHLVEPRVAGVIDRDPKGESLAFALQAWGKERPLLIAGGFTTESAKNAVESTYKDFDVAIVFGRRFISTPDLVYRVKKGIQLAEYDRFTFYINQKAGDKPEPGYIDYPYSKEYIEEFGKPVEVA</sequence>
<dbReference type="InterPro" id="IPR045247">
    <property type="entry name" value="Oye-like"/>
</dbReference>
<reference evidence="2 3" key="1">
    <citation type="submission" date="2024-02" db="EMBL/GenBank/DDBJ databases">
        <title>De novo assembly and annotation of 12 fungi associated with fruit tree decline syndrome in Ontario, Canada.</title>
        <authorList>
            <person name="Sulman M."/>
            <person name="Ellouze W."/>
            <person name="Ilyukhin E."/>
        </authorList>
    </citation>
    <scope>NUCLEOTIDE SEQUENCE [LARGE SCALE GENOMIC DNA]</scope>
    <source>
        <strain evidence="2 3">M1-105</strain>
    </source>
</reference>
<dbReference type="Pfam" id="PF00724">
    <property type="entry name" value="Oxidored_FMN"/>
    <property type="match status" value="1"/>
</dbReference>
<dbReference type="CDD" id="cd02933">
    <property type="entry name" value="OYE_like_FMN"/>
    <property type="match status" value="1"/>
</dbReference>
<dbReference type="Proteomes" id="UP001521116">
    <property type="component" value="Unassembled WGS sequence"/>
</dbReference>
<accession>A0ABR3SEC5</accession>
<evidence type="ECO:0000259" key="1">
    <source>
        <dbReference type="Pfam" id="PF00724"/>
    </source>
</evidence>
<dbReference type="InterPro" id="IPR013785">
    <property type="entry name" value="Aldolase_TIM"/>
</dbReference>